<dbReference type="AlphaFoldDB" id="N0B4Y9"/>
<keyword evidence="3" id="KW-1185">Reference proteome</keyword>
<dbReference type="EMBL" id="CP005587">
    <property type="protein sequence ID" value="AGK57292.1"/>
    <property type="molecule type" value="Genomic_DNA"/>
</dbReference>
<dbReference type="KEGG" id="hdt:HYPDE_28063"/>
<organism evidence="2 3">
    <name type="scientific">Hyphomicrobium denitrificans 1NES1</name>
    <dbReference type="NCBI Taxonomy" id="670307"/>
    <lineage>
        <taxon>Bacteria</taxon>
        <taxon>Pseudomonadati</taxon>
        <taxon>Pseudomonadota</taxon>
        <taxon>Alphaproteobacteria</taxon>
        <taxon>Hyphomicrobiales</taxon>
        <taxon>Hyphomicrobiaceae</taxon>
        <taxon>Hyphomicrobium</taxon>
    </lineage>
</organism>
<evidence type="ECO:0000313" key="2">
    <source>
        <dbReference type="EMBL" id="AGK57292.1"/>
    </source>
</evidence>
<keyword evidence="2" id="KW-0012">Acyltransferase</keyword>
<accession>N0B4Y9</accession>
<dbReference type="Pfam" id="PF19040">
    <property type="entry name" value="SGNH"/>
    <property type="match status" value="1"/>
</dbReference>
<dbReference type="RefSeq" id="WP_015597329.1">
    <property type="nucleotide sequence ID" value="NC_021172.1"/>
</dbReference>
<protein>
    <submittedName>
        <fullName evidence="2">O-antigen acyltransferase</fullName>
    </submittedName>
</protein>
<dbReference type="HOGENOM" id="CLU_2023567_0_0_5"/>
<sequence>MLVGPIVGGVPRFGYEYSPLDCMSRPFQRNGCATSELKRVRVAQHEIINRAIKASTGDKVSFIDPYDFLCDEVSCRNLDDDKRPIYSDESHLSRWGSVYLVTKMVDALASALEQGQDVAAAR</sequence>
<dbReference type="Proteomes" id="UP000005952">
    <property type="component" value="Chromosome"/>
</dbReference>
<dbReference type="OrthoDB" id="9796461at2"/>
<evidence type="ECO:0000259" key="1">
    <source>
        <dbReference type="Pfam" id="PF19040"/>
    </source>
</evidence>
<gene>
    <name evidence="2" type="ORF">HYPDE_28063</name>
</gene>
<proteinExistence type="predicted"/>
<name>N0B4Y9_9HYPH</name>
<feature type="domain" description="SGNH" evidence="1">
    <location>
        <begin position="6"/>
        <end position="102"/>
    </location>
</feature>
<evidence type="ECO:0000313" key="3">
    <source>
        <dbReference type="Proteomes" id="UP000005952"/>
    </source>
</evidence>
<reference evidence="2 3" key="1">
    <citation type="journal article" date="2013" name="Genome Announc.">
        <title>Genome sequences for three denitrifying bacterial strains isolated from a uranium- and nitrate-contaminated subsurface environment.</title>
        <authorList>
            <person name="Venkatramanan R."/>
            <person name="Prakash O."/>
            <person name="Woyke T."/>
            <person name="Chain P."/>
            <person name="Goodwin L.A."/>
            <person name="Watson D."/>
            <person name="Brooks S."/>
            <person name="Kostka J.E."/>
            <person name="Green S.J."/>
        </authorList>
    </citation>
    <scope>NUCLEOTIDE SEQUENCE [LARGE SCALE GENOMIC DNA]</scope>
    <source>
        <strain evidence="2 3">1NES1</strain>
    </source>
</reference>
<dbReference type="GO" id="GO:0016746">
    <property type="term" value="F:acyltransferase activity"/>
    <property type="evidence" value="ECO:0007669"/>
    <property type="project" value="UniProtKB-KW"/>
</dbReference>
<keyword evidence="2" id="KW-0808">Transferase</keyword>
<dbReference type="InterPro" id="IPR043968">
    <property type="entry name" value="SGNH"/>
</dbReference>